<dbReference type="PANTHER" id="PTHR46268:SF27">
    <property type="entry name" value="UNIVERSAL STRESS PROTEIN RV2623"/>
    <property type="match status" value="1"/>
</dbReference>
<dbReference type="InterPro" id="IPR006015">
    <property type="entry name" value="Universal_stress_UspA"/>
</dbReference>
<sequence>MTSSEDRGTAAQTTADGGPAAPGPFVLVGTDGSPSALGAVETAALEAARHGVRLVVVHAFIWPLFRVDLEPSVYGPTESGLRRQAGIVLDTAVARARAVAPGTAVSGELITGEPLAVLATRSEGATLVVVGSRGTGGFGGLVLGSVAVHLAAHAHCPVLVVRGRDEPSGPVLLAVDGSPDSDAAVDLAFVEARARETGLVAVHAWAPRVGFGDMTPHFFNPEQVRAEAREVLDGTLARAADRHPGFEAEARLLLGKPRQVLLEESAGAQLLVMGARGRGGFTGLLLGSVSQALLHHAHCPVAIVRNSSG</sequence>
<feature type="domain" description="UspA" evidence="5">
    <location>
        <begin position="170"/>
        <end position="305"/>
    </location>
</feature>
<dbReference type="EMBL" id="BMUL01000009">
    <property type="protein sequence ID" value="GHA90884.1"/>
    <property type="molecule type" value="Genomic_DNA"/>
</dbReference>
<evidence type="ECO:0000256" key="3">
    <source>
        <dbReference type="ARBA" id="ARBA00022840"/>
    </source>
</evidence>
<reference evidence="6" key="1">
    <citation type="journal article" date="2014" name="Int. J. Syst. Evol. Microbiol.">
        <title>Complete genome sequence of Corynebacterium casei LMG S-19264T (=DSM 44701T), isolated from a smear-ripened cheese.</title>
        <authorList>
            <consortium name="US DOE Joint Genome Institute (JGI-PGF)"/>
            <person name="Walter F."/>
            <person name="Albersmeier A."/>
            <person name="Kalinowski J."/>
            <person name="Ruckert C."/>
        </authorList>
    </citation>
    <scope>NUCLEOTIDE SEQUENCE</scope>
    <source>
        <strain evidence="6">JCM 4518</strain>
    </source>
</reference>
<dbReference type="Gene3D" id="3.40.50.620">
    <property type="entry name" value="HUPs"/>
    <property type="match status" value="2"/>
</dbReference>
<proteinExistence type="inferred from homology"/>
<accession>A0A918T558</accession>
<keyword evidence="7" id="KW-1185">Reference proteome</keyword>
<evidence type="ECO:0000256" key="1">
    <source>
        <dbReference type="ARBA" id="ARBA00008791"/>
    </source>
</evidence>
<keyword evidence="3" id="KW-0067">ATP-binding</keyword>
<comment type="similarity">
    <text evidence="1">Belongs to the universal stress protein A family.</text>
</comment>
<feature type="region of interest" description="Disordered" evidence="4">
    <location>
        <begin position="1"/>
        <end position="25"/>
    </location>
</feature>
<evidence type="ECO:0000313" key="6">
    <source>
        <dbReference type="EMBL" id="GHA90884.1"/>
    </source>
</evidence>
<dbReference type="SUPFAM" id="SSF52402">
    <property type="entry name" value="Adenine nucleotide alpha hydrolases-like"/>
    <property type="match status" value="2"/>
</dbReference>
<keyword evidence="2" id="KW-0547">Nucleotide-binding</keyword>
<gene>
    <name evidence="6" type="ORF">GCM10010305_38270</name>
</gene>
<dbReference type="PANTHER" id="PTHR46268">
    <property type="entry name" value="STRESS RESPONSE PROTEIN NHAX"/>
    <property type="match status" value="1"/>
</dbReference>
<dbReference type="Pfam" id="PF00582">
    <property type="entry name" value="Usp"/>
    <property type="match status" value="2"/>
</dbReference>
<evidence type="ECO:0000259" key="5">
    <source>
        <dbReference type="Pfam" id="PF00582"/>
    </source>
</evidence>
<dbReference type="AlphaFoldDB" id="A0A918T558"/>
<reference evidence="6" key="2">
    <citation type="submission" date="2020-09" db="EMBL/GenBank/DDBJ databases">
        <authorList>
            <person name="Sun Q."/>
            <person name="Ohkuma M."/>
        </authorList>
    </citation>
    <scope>NUCLEOTIDE SEQUENCE</scope>
    <source>
        <strain evidence="6">JCM 4518</strain>
    </source>
</reference>
<protein>
    <submittedName>
        <fullName evidence="6">Universal stress protein</fullName>
    </submittedName>
</protein>
<evidence type="ECO:0000256" key="4">
    <source>
        <dbReference type="SAM" id="MobiDB-lite"/>
    </source>
</evidence>
<dbReference type="GO" id="GO:0005524">
    <property type="term" value="F:ATP binding"/>
    <property type="evidence" value="ECO:0007669"/>
    <property type="project" value="UniProtKB-KW"/>
</dbReference>
<dbReference type="InterPro" id="IPR014729">
    <property type="entry name" value="Rossmann-like_a/b/a_fold"/>
</dbReference>
<dbReference type="PRINTS" id="PR01438">
    <property type="entry name" value="UNVRSLSTRESS"/>
</dbReference>
<evidence type="ECO:0000256" key="2">
    <source>
        <dbReference type="ARBA" id="ARBA00022741"/>
    </source>
</evidence>
<organism evidence="6 7">
    <name type="scientific">Streptomyces termitum</name>
    <dbReference type="NCBI Taxonomy" id="67368"/>
    <lineage>
        <taxon>Bacteria</taxon>
        <taxon>Bacillati</taxon>
        <taxon>Actinomycetota</taxon>
        <taxon>Actinomycetes</taxon>
        <taxon>Kitasatosporales</taxon>
        <taxon>Streptomycetaceae</taxon>
        <taxon>Streptomyces</taxon>
    </lineage>
</organism>
<evidence type="ECO:0000313" key="7">
    <source>
        <dbReference type="Proteomes" id="UP000644020"/>
    </source>
</evidence>
<dbReference type="InterPro" id="IPR006016">
    <property type="entry name" value="UspA"/>
</dbReference>
<dbReference type="Proteomes" id="UP000644020">
    <property type="component" value="Unassembled WGS sequence"/>
</dbReference>
<comment type="caution">
    <text evidence="6">The sequence shown here is derived from an EMBL/GenBank/DDBJ whole genome shotgun (WGS) entry which is preliminary data.</text>
</comment>
<name>A0A918T558_9ACTN</name>
<dbReference type="RefSeq" id="WP_189978912.1">
    <property type="nucleotide sequence ID" value="NZ_BMUL01000009.1"/>
</dbReference>
<feature type="domain" description="UspA" evidence="5">
    <location>
        <begin position="26"/>
        <end position="162"/>
    </location>
</feature>